<dbReference type="Proteomes" id="UP000053825">
    <property type="component" value="Unassembled WGS sequence"/>
</dbReference>
<feature type="compositionally biased region" description="Polar residues" evidence="1">
    <location>
        <begin position="407"/>
        <end position="417"/>
    </location>
</feature>
<accession>A0A0L7RCD0</accession>
<protein>
    <submittedName>
        <fullName evidence="2">Uncharacterized protein</fullName>
    </submittedName>
</protein>
<feature type="compositionally biased region" description="Low complexity" evidence="1">
    <location>
        <begin position="535"/>
        <end position="547"/>
    </location>
</feature>
<feature type="compositionally biased region" description="Basic residues" evidence="1">
    <location>
        <begin position="346"/>
        <end position="356"/>
    </location>
</feature>
<dbReference type="AlphaFoldDB" id="A0A0L7RCD0"/>
<gene>
    <name evidence="2" type="ORF">WH47_10733</name>
</gene>
<keyword evidence="3" id="KW-1185">Reference proteome</keyword>
<dbReference type="InterPro" id="IPR031959">
    <property type="entry name" value="DUF4779"/>
</dbReference>
<feature type="region of interest" description="Disordered" evidence="1">
    <location>
        <begin position="610"/>
        <end position="967"/>
    </location>
</feature>
<evidence type="ECO:0000256" key="1">
    <source>
        <dbReference type="SAM" id="MobiDB-lite"/>
    </source>
</evidence>
<feature type="compositionally biased region" description="Basic and acidic residues" evidence="1">
    <location>
        <begin position="896"/>
        <end position="948"/>
    </location>
</feature>
<feature type="region of interest" description="Disordered" evidence="1">
    <location>
        <begin position="405"/>
        <end position="547"/>
    </location>
</feature>
<name>A0A0L7RCD0_9HYME</name>
<feature type="compositionally biased region" description="Basic and acidic residues" evidence="1">
    <location>
        <begin position="491"/>
        <end position="507"/>
    </location>
</feature>
<dbReference type="Pfam" id="PF16009">
    <property type="entry name" value="DUF4779"/>
    <property type="match status" value="1"/>
</dbReference>
<feature type="compositionally biased region" description="Polar residues" evidence="1">
    <location>
        <begin position="432"/>
        <end position="441"/>
    </location>
</feature>
<dbReference type="STRING" id="597456.A0A0L7RCD0"/>
<feature type="compositionally biased region" description="Low complexity" evidence="1">
    <location>
        <begin position="442"/>
        <end position="456"/>
    </location>
</feature>
<evidence type="ECO:0000313" key="2">
    <source>
        <dbReference type="EMBL" id="KOC68493.1"/>
    </source>
</evidence>
<dbReference type="EMBL" id="KQ414616">
    <property type="protein sequence ID" value="KOC68493.1"/>
    <property type="molecule type" value="Genomic_DNA"/>
</dbReference>
<feature type="compositionally biased region" description="Basic and acidic residues" evidence="1">
    <location>
        <begin position="472"/>
        <end position="481"/>
    </location>
</feature>
<feature type="compositionally biased region" description="Polar residues" evidence="1">
    <location>
        <begin position="282"/>
        <end position="294"/>
    </location>
</feature>
<feature type="compositionally biased region" description="Basic and acidic residues" evidence="1">
    <location>
        <begin position="754"/>
        <end position="867"/>
    </location>
</feature>
<dbReference type="OrthoDB" id="7700767at2759"/>
<feature type="compositionally biased region" description="Basic and acidic residues" evidence="1">
    <location>
        <begin position="675"/>
        <end position="684"/>
    </location>
</feature>
<feature type="compositionally biased region" description="Basic and acidic residues" evidence="1">
    <location>
        <begin position="955"/>
        <end position="967"/>
    </location>
</feature>
<feature type="compositionally biased region" description="Basic and acidic residues" evidence="1">
    <location>
        <begin position="620"/>
        <end position="634"/>
    </location>
</feature>
<sequence>MIANDNLITSHRINDYSYHSGMIANDKPHHLINDHRINDYNYHSGMITNDNLSTSHRINDYSYHSGMMTNDNLITSHRINDYSYHSEMIATKSTTNAGIARTGRAATLNAETTESLVPHNPRKINNEILSLVESKNFAAAKNDAEITLDQQVDQSEIVLLNADDVKDLENIEHALSIVEYEPQKINKKGKRKIVGIFSGNPDTVVSGSENANLASPEIADVYYEVPRTVQPNKVIITPQYYSRPVQNVPKSSEIGPKPKQRDIEYIYPVSTPKPIKQRFSRTRSPLNPQTSSPTEETKLENTPVPRITPPYRQYSTLSTEPRKQKYYTDTIITTTPSSDVSYSTKATRRKKSRKRVVDKVYSSQESSNNYPSELPKGRTSTNPESRNKYRRLGLAAKYDVAPRPFSASRSAKGTQESNLEKLSDEGVASGVTRASNSRNTHSNSAKSSDSESNSYSRTTEPVRSYLPSLNRKLYERKDAKESSTVNVNVKDGPRLNDRQKESFKPERPNPPYKNHQISETSGSFEDERSNDKSDLSLSSKVSSATPSSLDLYQNVKTPVVTVHSASPVVSTVTPYTLPNLYSSNYVYYPPLVSTLAPAQHFEVSTIDSWDSEAKLSQPKKRNEELIEGERKIDGGETSDGVAEASSDGSDDGEGLKASGNYEIHETPDEGNQSGDHGDNHDHQGYEYIQDEQSANGGDDSGNYHNYGGEGHGRYAQKFDDTRGKNVLSDGSYDSESHQGVKEGAAGSDASGQVKFEKGEGTERREEHHGTDGEKGEKGYKSWHEHEKANKGHHDKERKSNYYNEEDGKEKEQKEEGGYHEEHQEGEKGAKDAEFGEKGEHQKGYSTKGEHSVHKKDEFEKRTEFFDEFHEDGDVEKDGEFYQEHEMSKGGNFKVGHHNEDDHKEMYGKEGKHEKGSHYHDNEGHKISEGKDSHYDNENMHGNKKDVRDRKKWSYKKGDDGNAGEKKQ</sequence>
<feature type="region of interest" description="Disordered" evidence="1">
    <location>
        <begin position="335"/>
        <end position="387"/>
    </location>
</feature>
<organism evidence="2 3">
    <name type="scientific">Habropoda laboriosa</name>
    <dbReference type="NCBI Taxonomy" id="597456"/>
    <lineage>
        <taxon>Eukaryota</taxon>
        <taxon>Metazoa</taxon>
        <taxon>Ecdysozoa</taxon>
        <taxon>Arthropoda</taxon>
        <taxon>Hexapoda</taxon>
        <taxon>Insecta</taxon>
        <taxon>Pterygota</taxon>
        <taxon>Neoptera</taxon>
        <taxon>Endopterygota</taxon>
        <taxon>Hymenoptera</taxon>
        <taxon>Apocrita</taxon>
        <taxon>Aculeata</taxon>
        <taxon>Apoidea</taxon>
        <taxon>Anthophila</taxon>
        <taxon>Apidae</taxon>
        <taxon>Habropoda</taxon>
    </lineage>
</organism>
<feature type="compositionally biased region" description="Basic and acidic residues" evidence="1">
    <location>
        <begin position="525"/>
        <end position="534"/>
    </location>
</feature>
<feature type="compositionally biased region" description="Basic and acidic residues" evidence="1">
    <location>
        <begin position="710"/>
        <end position="723"/>
    </location>
</feature>
<evidence type="ECO:0000313" key="3">
    <source>
        <dbReference type="Proteomes" id="UP000053825"/>
    </source>
</evidence>
<feature type="region of interest" description="Disordered" evidence="1">
    <location>
        <begin position="274"/>
        <end position="322"/>
    </location>
</feature>
<feature type="compositionally biased region" description="Basic and acidic residues" evidence="1">
    <location>
        <begin position="875"/>
        <end position="887"/>
    </location>
</feature>
<feature type="compositionally biased region" description="Low complexity" evidence="1">
    <location>
        <begin position="335"/>
        <end position="345"/>
    </location>
</feature>
<proteinExistence type="predicted"/>
<reference evidence="2 3" key="1">
    <citation type="submission" date="2015-07" db="EMBL/GenBank/DDBJ databases">
        <title>The genome of Habropoda laboriosa.</title>
        <authorList>
            <person name="Pan H."/>
            <person name="Kapheim K."/>
        </authorList>
    </citation>
    <scope>NUCLEOTIDE SEQUENCE [LARGE SCALE GENOMIC DNA]</scope>
    <source>
        <strain evidence="2">0110345459</strain>
    </source>
</reference>